<sequence>MTALYEDAGLTLDDEGITIRHYYFPFGNAKRVAYSDIQGIKAESMGWMSGKARWWGAADPRYWFPLDVHRGDKNKLLILNVGRKVRPCITPEDPEKVIEILKARVSC</sequence>
<evidence type="ECO:0000313" key="1">
    <source>
        <dbReference type="EMBL" id="ORA98515.1"/>
    </source>
</evidence>
<dbReference type="Proteomes" id="UP000192739">
    <property type="component" value="Unassembled WGS sequence"/>
</dbReference>
<proteinExistence type="predicted"/>
<dbReference type="EMBL" id="MVHT01000064">
    <property type="protein sequence ID" value="ORA98515.1"/>
    <property type="molecule type" value="Genomic_DNA"/>
</dbReference>
<reference evidence="1 2" key="1">
    <citation type="submission" date="2017-02" db="EMBL/GenBank/DDBJ databases">
        <title>The new phylogeny of genus Mycobacterium.</title>
        <authorList>
            <person name="Tortoli E."/>
            <person name="Trovato A."/>
            <person name="Cirillo D.M."/>
        </authorList>
    </citation>
    <scope>NUCLEOTIDE SEQUENCE [LARGE SCALE GENOMIC DNA]</scope>
    <source>
        <strain evidence="1 2">DSM 44049</strain>
    </source>
</reference>
<comment type="caution">
    <text evidence="1">The sequence shown here is derived from an EMBL/GenBank/DDBJ whole genome shotgun (WGS) entry which is preliminary data.</text>
</comment>
<evidence type="ECO:0008006" key="3">
    <source>
        <dbReference type="Google" id="ProtNLM"/>
    </source>
</evidence>
<dbReference type="RefSeq" id="WP_069420412.1">
    <property type="nucleotide sequence ID" value="NZ_CBCRZH010000020.1"/>
</dbReference>
<dbReference type="AlphaFoldDB" id="A0A1E3SB33"/>
<gene>
    <name evidence="1" type="ORF">BST27_20565</name>
</gene>
<name>A0A1E3SB33_MYCIE</name>
<dbReference type="OrthoDB" id="582148at2"/>
<accession>A0A1E3SB33</accession>
<dbReference type="STRING" id="28445.BHQ20_17810"/>
<evidence type="ECO:0000313" key="2">
    <source>
        <dbReference type="Proteomes" id="UP000192739"/>
    </source>
</evidence>
<keyword evidence="2" id="KW-1185">Reference proteome</keyword>
<organism evidence="1 2">
    <name type="scientific">Mycobacterium intermedium</name>
    <dbReference type="NCBI Taxonomy" id="28445"/>
    <lineage>
        <taxon>Bacteria</taxon>
        <taxon>Bacillati</taxon>
        <taxon>Actinomycetota</taxon>
        <taxon>Actinomycetes</taxon>
        <taxon>Mycobacteriales</taxon>
        <taxon>Mycobacteriaceae</taxon>
        <taxon>Mycobacterium</taxon>
        <taxon>Mycobacterium simiae complex</taxon>
    </lineage>
</organism>
<protein>
    <recommendedName>
        <fullName evidence="3">Bacterial Pleckstrin homology domain-containing protein</fullName>
    </recommendedName>
</protein>